<dbReference type="PRINTS" id="PR00299">
    <property type="entry name" value="ACRYSTALLIN"/>
</dbReference>
<reference evidence="8" key="1">
    <citation type="thesis" date="2020" institute="ProQuest LLC" country="789 East Eisenhower Parkway, Ann Arbor, MI, USA">
        <title>Comparative Genomics and Chromosome Evolution.</title>
        <authorList>
            <person name="Mudd A.B."/>
        </authorList>
    </citation>
    <scope>NUCLEOTIDE SEQUENCE</scope>
    <source>
        <strain evidence="8">HN-11 Male</strain>
        <tissue evidence="8">Kidney and liver</tissue>
    </source>
</reference>
<comment type="caution">
    <text evidence="8">The sequence shown here is derived from an EMBL/GenBank/DDBJ whole genome shotgun (WGS) entry which is preliminary data.</text>
</comment>
<feature type="binding site" evidence="3">
    <location>
        <position position="122"/>
    </location>
    <ligand>
        <name>Zn(2+)</name>
        <dbReference type="ChEBI" id="CHEBI:29105"/>
        <label>1</label>
    </ligand>
</feature>
<evidence type="ECO:0000256" key="6">
    <source>
        <dbReference type="SAM" id="MobiDB-lite"/>
    </source>
</evidence>
<gene>
    <name evidence="8" type="ORF">GDO78_016973</name>
</gene>
<evidence type="ECO:0000259" key="7">
    <source>
        <dbReference type="PROSITE" id="PS01031"/>
    </source>
</evidence>
<protein>
    <recommendedName>
        <fullName evidence="7">SHSP domain-containing protein</fullName>
    </recommendedName>
</protein>
<dbReference type="GO" id="GO:0042026">
    <property type="term" value="P:protein refolding"/>
    <property type="evidence" value="ECO:0007669"/>
    <property type="project" value="TreeGrafter"/>
</dbReference>
<dbReference type="EMBL" id="WNTK01022084">
    <property type="protein sequence ID" value="KAG9461406.1"/>
    <property type="molecule type" value="Genomic_DNA"/>
</dbReference>
<keyword evidence="3" id="KW-0862">Zinc</keyword>
<evidence type="ECO:0000256" key="4">
    <source>
        <dbReference type="PROSITE-ProRule" id="PRU00285"/>
    </source>
</evidence>
<dbReference type="PANTHER" id="PTHR45640:SF2">
    <property type="entry name" value="HEAT SHOCK PROTEIN BETA-11-RELATED"/>
    <property type="match status" value="1"/>
</dbReference>
<dbReference type="InterPro" id="IPR002068">
    <property type="entry name" value="A-crystallin/Hsp20_dom"/>
</dbReference>
<dbReference type="OrthoDB" id="8946669at2759"/>
<keyword evidence="3" id="KW-0479">Metal-binding</keyword>
<dbReference type="GO" id="GO:0051082">
    <property type="term" value="F:unfolded protein binding"/>
    <property type="evidence" value="ECO:0007669"/>
    <property type="project" value="TreeGrafter"/>
</dbReference>
<accession>A0A8J6B4T5</accession>
<organism evidence="8 9">
    <name type="scientific">Eleutherodactylus coqui</name>
    <name type="common">Puerto Rican coqui</name>
    <dbReference type="NCBI Taxonomy" id="57060"/>
    <lineage>
        <taxon>Eukaryota</taxon>
        <taxon>Metazoa</taxon>
        <taxon>Chordata</taxon>
        <taxon>Craniata</taxon>
        <taxon>Vertebrata</taxon>
        <taxon>Euteleostomi</taxon>
        <taxon>Amphibia</taxon>
        <taxon>Batrachia</taxon>
        <taxon>Anura</taxon>
        <taxon>Neobatrachia</taxon>
        <taxon>Hyloidea</taxon>
        <taxon>Eleutherodactylidae</taxon>
        <taxon>Eleutherodactylinae</taxon>
        <taxon>Eleutherodactylus</taxon>
        <taxon>Eleutherodactylus</taxon>
    </lineage>
</organism>
<dbReference type="GO" id="GO:0005634">
    <property type="term" value="C:nucleus"/>
    <property type="evidence" value="ECO:0007669"/>
    <property type="project" value="TreeGrafter"/>
</dbReference>
<dbReference type="SUPFAM" id="SSF49764">
    <property type="entry name" value="HSP20-like chaperones"/>
    <property type="match status" value="1"/>
</dbReference>
<dbReference type="PIRSF" id="PIRSF036514">
    <property type="entry name" value="Sm_HSP_B1"/>
    <property type="match status" value="1"/>
</dbReference>
<name>A0A8J6B4T5_ELECQ</name>
<dbReference type="GO" id="GO:0009408">
    <property type="term" value="P:response to heat"/>
    <property type="evidence" value="ECO:0007669"/>
    <property type="project" value="TreeGrafter"/>
</dbReference>
<dbReference type="GO" id="GO:0046872">
    <property type="term" value="F:metal ion binding"/>
    <property type="evidence" value="ECO:0007669"/>
    <property type="project" value="UniProtKB-KW"/>
</dbReference>
<comment type="similarity">
    <text evidence="2 4 5">Belongs to the small heat shock protein (HSP20) family.</text>
</comment>
<dbReference type="PANTHER" id="PTHR45640">
    <property type="entry name" value="HEAT SHOCK PROTEIN HSP-12.2-RELATED"/>
    <property type="match status" value="1"/>
</dbReference>
<proteinExistence type="inferred from homology"/>
<dbReference type="PROSITE" id="PS01031">
    <property type="entry name" value="SHSP"/>
    <property type="match status" value="1"/>
</dbReference>
<dbReference type="InterPro" id="IPR001436">
    <property type="entry name" value="Alpha-crystallin/sHSP_animal"/>
</dbReference>
<feature type="region of interest" description="Disordered" evidence="6">
    <location>
        <begin position="189"/>
        <end position="215"/>
    </location>
</feature>
<dbReference type="GO" id="GO:0005737">
    <property type="term" value="C:cytoplasm"/>
    <property type="evidence" value="ECO:0007669"/>
    <property type="project" value="TreeGrafter"/>
</dbReference>
<dbReference type="AlphaFoldDB" id="A0A8J6B4T5"/>
<dbReference type="Gene3D" id="2.60.40.790">
    <property type="match status" value="1"/>
</dbReference>
<dbReference type="InterPro" id="IPR008978">
    <property type="entry name" value="HSP20-like_chaperone"/>
</dbReference>
<evidence type="ECO:0000256" key="3">
    <source>
        <dbReference type="PIRSR" id="PIRSR036514-1"/>
    </source>
</evidence>
<dbReference type="CDD" id="cd06481">
    <property type="entry name" value="ACD_HspB9_like"/>
    <property type="match status" value="1"/>
</dbReference>
<evidence type="ECO:0000256" key="2">
    <source>
        <dbReference type="PIRNR" id="PIRNR036514"/>
    </source>
</evidence>
<dbReference type="InterPro" id="IPR055269">
    <property type="entry name" value="Alpha-crystallin/HSP_16"/>
</dbReference>
<dbReference type="Proteomes" id="UP000770717">
    <property type="component" value="Unassembled WGS sequence"/>
</dbReference>
<sequence length="215" mass="24808">MLPFRLLQSLHSHLYLCSRPALTLWPAASRLIFRQLEEDMLDMENDLERRMQPVYQAYPLMDMDMDRIRRAAQSRRPAEGESPSMRKEGKEDYKLTLDISAFSPQELTVKTEGKRLIVSGKHEKKEEEDGSYFHEYREWRREAELPEDVKPEEVLCSLSQDGQLHFQAPRRALPPAPEGAIPITVIQNPVEGQQKTAEIKNDQSNGEQEESPSSS</sequence>
<evidence type="ECO:0000313" key="8">
    <source>
        <dbReference type="EMBL" id="KAG9461406.1"/>
    </source>
</evidence>
<dbReference type="Pfam" id="PF00011">
    <property type="entry name" value="HSP20"/>
    <property type="match status" value="1"/>
</dbReference>
<keyword evidence="9" id="KW-1185">Reference proteome</keyword>
<feature type="domain" description="SHSP" evidence="7">
    <location>
        <begin position="75"/>
        <end position="186"/>
    </location>
</feature>
<keyword evidence="1" id="KW-0346">Stress response</keyword>
<evidence type="ECO:0000256" key="5">
    <source>
        <dbReference type="RuleBase" id="RU003616"/>
    </source>
</evidence>
<evidence type="ECO:0000313" key="9">
    <source>
        <dbReference type="Proteomes" id="UP000770717"/>
    </source>
</evidence>
<evidence type="ECO:0000256" key="1">
    <source>
        <dbReference type="ARBA" id="ARBA00023016"/>
    </source>
</evidence>